<dbReference type="FunFam" id="1.10.245.10:FF:000004">
    <property type="entry name" value="Upstream activation factor subunit"/>
    <property type="match status" value="1"/>
</dbReference>
<feature type="compositionally biased region" description="Basic residues" evidence="5">
    <location>
        <begin position="81"/>
        <end position="97"/>
    </location>
</feature>
<feature type="domain" description="DEK-C" evidence="7">
    <location>
        <begin position="1"/>
        <end position="47"/>
    </location>
</feature>
<dbReference type="Pfam" id="PF08766">
    <property type="entry name" value="DEK_C"/>
    <property type="match status" value="1"/>
</dbReference>
<dbReference type="GO" id="GO:0001165">
    <property type="term" value="F:RNA polymerase I cis-regulatory region sequence-specific DNA binding"/>
    <property type="evidence" value="ECO:0000318"/>
    <property type="project" value="GO_Central"/>
</dbReference>
<reference evidence="8 9" key="1">
    <citation type="journal article" date="2004" name="Science">
        <title>The Ashbya gossypii genome as a tool for mapping the ancient Saccharomyces cerevisiae genome.</title>
        <authorList>
            <person name="Dietrich F.S."/>
            <person name="Voegeli S."/>
            <person name="Brachat S."/>
            <person name="Lerch A."/>
            <person name="Gates K."/>
            <person name="Steiner S."/>
            <person name="Mohr C."/>
            <person name="Pohlmann R."/>
            <person name="Luedi P."/>
            <person name="Choi S."/>
            <person name="Wing R.A."/>
            <person name="Flavier A."/>
            <person name="Gaffney T.D."/>
            <person name="Philippsen P."/>
        </authorList>
    </citation>
    <scope>NUCLEOTIDE SEQUENCE [LARGE SCALE GENOMIC DNA]</scope>
    <source>
        <strain evidence="9">ATCC 10895 / CBS 109.51 / FGSC 9923 / NRRL Y-1056</strain>
    </source>
</reference>
<keyword evidence="2" id="KW-0805">Transcription regulation</keyword>
<dbReference type="InterPro" id="IPR036885">
    <property type="entry name" value="SWIB_MDM2_dom_sf"/>
</dbReference>
<feature type="region of interest" description="Disordered" evidence="5">
    <location>
        <begin position="181"/>
        <end position="204"/>
    </location>
</feature>
<dbReference type="GO" id="GO:0005634">
    <property type="term" value="C:nucleus"/>
    <property type="evidence" value="ECO:0000318"/>
    <property type="project" value="GO_Central"/>
</dbReference>
<evidence type="ECO:0000256" key="5">
    <source>
        <dbReference type="SAM" id="MobiDB-lite"/>
    </source>
</evidence>
<dbReference type="PANTHER" id="PTHR13844">
    <property type="entry name" value="SWI/SNF-RELATED MATRIX-ASSOCIATED ACTIN-DEPENDENT REGULATOR OF CHROMATIN SUBFAMILY D"/>
    <property type="match status" value="1"/>
</dbReference>
<dbReference type="GeneID" id="4619024"/>
<dbReference type="EMBL" id="AE016815">
    <property type="protein sequence ID" value="AAS50756.2"/>
    <property type="molecule type" value="Genomic_DNA"/>
</dbReference>
<evidence type="ECO:0000256" key="1">
    <source>
        <dbReference type="ARBA" id="ARBA00004123"/>
    </source>
</evidence>
<reference evidence="9" key="2">
    <citation type="journal article" date="2013" name="G3 (Bethesda)">
        <title>Genomes of Ashbya fungi isolated from insects reveal four mating-type loci, numerous translocations, lack of transposons, and distinct gene duplications.</title>
        <authorList>
            <person name="Dietrich F.S."/>
            <person name="Voegeli S."/>
            <person name="Kuo S."/>
            <person name="Philippsen P."/>
        </authorList>
    </citation>
    <scope>GENOME REANNOTATION</scope>
    <source>
        <strain evidence="9">ATCC 10895 / CBS 109.51 / FGSC 9923 / NRRL Y-1056</strain>
    </source>
</reference>
<dbReference type="AlphaFoldDB" id="Q75DN2"/>
<comment type="subcellular location">
    <subcellularLocation>
        <location evidence="1">Nucleus</location>
    </subcellularLocation>
</comment>
<dbReference type="HOGENOM" id="CLU_046065_1_0_1"/>
<dbReference type="InterPro" id="IPR019835">
    <property type="entry name" value="SWIB_domain"/>
</dbReference>
<protein>
    <submittedName>
        <fullName evidence="8">ABL015Cp</fullName>
    </submittedName>
</protein>
<dbReference type="GO" id="GO:0042790">
    <property type="term" value="P:nucleolar large rRNA transcription by RNA polymerase I"/>
    <property type="evidence" value="ECO:0000318"/>
    <property type="project" value="GO_Central"/>
</dbReference>
<sequence>MIDAILSVSDPDEISAKRIRKALQELFAVDLDGDKKDIKALILERFDLLRDRQSKVLSQEELVQRDSEMAAALVRGDAGRAKRPRKRDADKPRKKRANQSDNPNSFHMRPVQLSEPLQRLLGEEQLPRTQVVKAVWDYIKQHQLQNPDDRREILCDAAMEPVFGKKMTMFSMNKILSQHLTNPKDVSGSDQDANTEEHSDQLSA</sequence>
<dbReference type="Proteomes" id="UP000000591">
    <property type="component" value="Chromosome II"/>
</dbReference>
<keyword evidence="9" id="KW-1185">Reference proteome</keyword>
<feature type="compositionally biased region" description="Basic and acidic residues" evidence="5">
    <location>
        <begin position="195"/>
        <end position="204"/>
    </location>
</feature>
<keyword evidence="3" id="KW-0804">Transcription</keyword>
<proteinExistence type="predicted"/>
<dbReference type="OrthoDB" id="10251073at2759"/>
<dbReference type="GO" id="GO:0000500">
    <property type="term" value="C:RNA polymerase I upstream activating factor complex"/>
    <property type="evidence" value="ECO:0000318"/>
    <property type="project" value="GO_Central"/>
</dbReference>
<organism evidence="8 9">
    <name type="scientific">Eremothecium gossypii (strain ATCC 10895 / CBS 109.51 / FGSC 9923 / NRRL Y-1056)</name>
    <name type="common">Yeast</name>
    <name type="synonym">Ashbya gossypii</name>
    <dbReference type="NCBI Taxonomy" id="284811"/>
    <lineage>
        <taxon>Eukaryota</taxon>
        <taxon>Fungi</taxon>
        <taxon>Dikarya</taxon>
        <taxon>Ascomycota</taxon>
        <taxon>Saccharomycotina</taxon>
        <taxon>Saccharomycetes</taxon>
        <taxon>Saccharomycetales</taxon>
        <taxon>Saccharomycetaceae</taxon>
        <taxon>Eremothecium</taxon>
    </lineage>
</organism>
<dbReference type="PROSITE" id="PS51925">
    <property type="entry name" value="SWIB_MDM2"/>
    <property type="match status" value="1"/>
</dbReference>
<dbReference type="PROSITE" id="PS51998">
    <property type="entry name" value="DEK_C"/>
    <property type="match status" value="1"/>
</dbReference>
<dbReference type="Gene3D" id="1.10.245.10">
    <property type="entry name" value="SWIB/MDM2 domain"/>
    <property type="match status" value="1"/>
</dbReference>
<accession>Q75DN2</accession>
<dbReference type="FunCoup" id="Q75DN2">
    <property type="interactions" value="185"/>
</dbReference>
<name>Q75DN2_EREGS</name>
<keyword evidence="4" id="KW-0539">Nucleus</keyword>
<dbReference type="KEGG" id="ago:AGOS_ABL015C"/>
<dbReference type="InterPro" id="IPR014876">
    <property type="entry name" value="DEK_C"/>
</dbReference>
<evidence type="ECO:0000256" key="4">
    <source>
        <dbReference type="ARBA" id="ARBA00023242"/>
    </source>
</evidence>
<evidence type="ECO:0000313" key="9">
    <source>
        <dbReference type="Proteomes" id="UP000000591"/>
    </source>
</evidence>
<evidence type="ECO:0000259" key="7">
    <source>
        <dbReference type="PROSITE" id="PS51998"/>
    </source>
</evidence>
<evidence type="ECO:0000313" key="8">
    <source>
        <dbReference type="EMBL" id="AAS50756.2"/>
    </source>
</evidence>
<dbReference type="SUPFAM" id="SSF47592">
    <property type="entry name" value="SWIB/MDM2 domain"/>
    <property type="match status" value="1"/>
</dbReference>
<dbReference type="CDD" id="cd10567">
    <property type="entry name" value="SWIB-MDM2_like"/>
    <property type="match status" value="1"/>
</dbReference>
<dbReference type="InterPro" id="IPR003121">
    <property type="entry name" value="SWIB_MDM2_domain"/>
</dbReference>
<feature type="domain" description="DM2" evidence="6">
    <location>
        <begin position="106"/>
        <end position="182"/>
    </location>
</feature>
<gene>
    <name evidence="8" type="ORF">AGOS_ABL015C</name>
</gene>
<evidence type="ECO:0000256" key="2">
    <source>
        <dbReference type="ARBA" id="ARBA00023015"/>
    </source>
</evidence>
<dbReference type="SMART" id="SM00151">
    <property type="entry name" value="SWIB"/>
    <property type="match status" value="1"/>
</dbReference>
<feature type="region of interest" description="Disordered" evidence="5">
    <location>
        <begin position="73"/>
        <end position="110"/>
    </location>
</feature>
<dbReference type="OMA" id="TMFALNK"/>
<dbReference type="Pfam" id="PF02201">
    <property type="entry name" value="SWIB"/>
    <property type="match status" value="1"/>
</dbReference>
<dbReference type="InParanoid" id="Q75DN2"/>
<dbReference type="GO" id="GO:0001181">
    <property type="term" value="F:RNA polymerase I general transcription initiation factor activity"/>
    <property type="evidence" value="ECO:0007669"/>
    <property type="project" value="UniProtKB-ARBA"/>
</dbReference>
<dbReference type="eggNOG" id="KOG1946">
    <property type="taxonomic scope" value="Eukaryota"/>
</dbReference>
<evidence type="ECO:0000256" key="3">
    <source>
        <dbReference type="ARBA" id="ARBA00023163"/>
    </source>
</evidence>
<dbReference type="STRING" id="284811.Q75DN2"/>
<dbReference type="GO" id="GO:0006361">
    <property type="term" value="P:transcription initiation at RNA polymerase I promoter"/>
    <property type="evidence" value="ECO:0000318"/>
    <property type="project" value="GO_Central"/>
</dbReference>
<dbReference type="RefSeq" id="NP_982932.2">
    <property type="nucleotide sequence ID" value="NM_208285.2"/>
</dbReference>
<evidence type="ECO:0000259" key="6">
    <source>
        <dbReference type="PROSITE" id="PS51925"/>
    </source>
</evidence>